<dbReference type="Pfam" id="PF03478">
    <property type="entry name" value="Beta-prop_KIB1-4"/>
    <property type="match status" value="1"/>
</dbReference>
<evidence type="ECO:0000313" key="3">
    <source>
        <dbReference type="Proteomes" id="UP000807115"/>
    </source>
</evidence>
<evidence type="ECO:0000259" key="1">
    <source>
        <dbReference type="Pfam" id="PF03478"/>
    </source>
</evidence>
<comment type="caution">
    <text evidence="2">The sequence shown here is derived from an EMBL/GenBank/DDBJ whole genome shotgun (WGS) entry which is preliminary data.</text>
</comment>
<name>A0A921QQ25_SORBI</name>
<gene>
    <name evidence="2" type="ORF">BDA96_06G017000</name>
</gene>
<dbReference type="EMBL" id="CM027685">
    <property type="protein sequence ID" value="KAG0524990.1"/>
    <property type="molecule type" value="Genomic_DNA"/>
</dbReference>
<dbReference type="AlphaFoldDB" id="A0A921QQ25"/>
<proteinExistence type="predicted"/>
<dbReference type="PANTHER" id="PTHR45560:SF4">
    <property type="entry name" value="OS04G0164500 PROTEIN"/>
    <property type="match status" value="1"/>
</dbReference>
<organism evidence="2 3">
    <name type="scientific">Sorghum bicolor</name>
    <name type="common">Sorghum</name>
    <name type="synonym">Sorghum vulgare</name>
    <dbReference type="NCBI Taxonomy" id="4558"/>
    <lineage>
        <taxon>Eukaryota</taxon>
        <taxon>Viridiplantae</taxon>
        <taxon>Streptophyta</taxon>
        <taxon>Embryophyta</taxon>
        <taxon>Tracheophyta</taxon>
        <taxon>Spermatophyta</taxon>
        <taxon>Magnoliopsida</taxon>
        <taxon>Liliopsida</taxon>
        <taxon>Poales</taxon>
        <taxon>Poaceae</taxon>
        <taxon>PACMAD clade</taxon>
        <taxon>Panicoideae</taxon>
        <taxon>Andropogonodae</taxon>
        <taxon>Andropogoneae</taxon>
        <taxon>Sorghinae</taxon>
        <taxon>Sorghum</taxon>
    </lineage>
</organism>
<feature type="domain" description="KIB1-4 beta-propeller" evidence="1">
    <location>
        <begin position="86"/>
        <end position="412"/>
    </location>
</feature>
<reference evidence="2" key="1">
    <citation type="journal article" date="2019" name="BMC Genomics">
        <title>A new reference genome for Sorghum bicolor reveals high levels of sequence similarity between sweet and grain genotypes: implications for the genetics of sugar metabolism.</title>
        <authorList>
            <person name="Cooper E.A."/>
            <person name="Brenton Z.W."/>
            <person name="Flinn B.S."/>
            <person name="Jenkins J."/>
            <person name="Shu S."/>
            <person name="Flowers D."/>
            <person name="Luo F."/>
            <person name="Wang Y."/>
            <person name="Xia P."/>
            <person name="Barry K."/>
            <person name="Daum C."/>
            <person name="Lipzen A."/>
            <person name="Yoshinaga Y."/>
            <person name="Schmutz J."/>
            <person name="Saski C."/>
            <person name="Vermerris W."/>
            <person name="Kresovich S."/>
        </authorList>
    </citation>
    <scope>NUCLEOTIDE SEQUENCE</scope>
</reference>
<dbReference type="PANTHER" id="PTHR45560">
    <property type="entry name" value="OS04G0163150 PROTEIN-RELATED"/>
    <property type="match status" value="1"/>
</dbReference>
<evidence type="ECO:0000313" key="2">
    <source>
        <dbReference type="EMBL" id="KAG0524990.1"/>
    </source>
</evidence>
<dbReference type="InterPro" id="IPR005174">
    <property type="entry name" value="KIB1-4_b-propeller"/>
</dbReference>
<sequence length="442" mass="48727">MAEAERRRRQLLRQRQNKQLDAEQCAAAAAASRFQRLPPELLAEIHRRLDFLSGLAFASVCGLKLEMPPWLLLPGPKEYDAKATVLSLADGESATVRTSDVALRGHVVIGSSGGWLVTTDDRAALRMANPVTGAHADLPPISTVPFIQPHYGGGWFFLDFAPFLQMRFGGSPPPPEHRHGQRTPAYTVTAAQMRQLIYRKVVLSASPHPSSYAAMLIMDRSIGAPAFASAEDAAWRMAPTRGDVEDAIHHGGRFLSITYTGHVQAWQRNVDTGEFTGDAAVAPRLAYKDKDLRRKYLAVSTDGRLMVVLKHSRDEENTSRRYRSISMDTRVFFKVQILDHDKGRWEEAADIGDAAIFVGVNGSLCLSTTEHQGIMPGCVYFTDDDVGGACLRNGKSSNFVSLWDELSDVGVYSLKAGRVEKIDAVGKHLLWPPPAWFTPSFL</sequence>
<dbReference type="Proteomes" id="UP000807115">
    <property type="component" value="Chromosome 6"/>
</dbReference>
<accession>A0A921QQ25</accession>
<reference evidence="2" key="2">
    <citation type="submission" date="2020-10" db="EMBL/GenBank/DDBJ databases">
        <authorList>
            <person name="Cooper E.A."/>
            <person name="Brenton Z.W."/>
            <person name="Flinn B.S."/>
            <person name="Jenkins J."/>
            <person name="Shu S."/>
            <person name="Flowers D."/>
            <person name="Luo F."/>
            <person name="Wang Y."/>
            <person name="Xia P."/>
            <person name="Barry K."/>
            <person name="Daum C."/>
            <person name="Lipzen A."/>
            <person name="Yoshinaga Y."/>
            <person name="Schmutz J."/>
            <person name="Saski C."/>
            <person name="Vermerris W."/>
            <person name="Kresovich S."/>
        </authorList>
    </citation>
    <scope>NUCLEOTIDE SEQUENCE</scope>
</reference>
<protein>
    <recommendedName>
        <fullName evidence="1">KIB1-4 beta-propeller domain-containing protein</fullName>
    </recommendedName>
</protein>